<dbReference type="InterPro" id="IPR012337">
    <property type="entry name" value="RNaseH-like_sf"/>
</dbReference>
<dbReference type="SUPFAM" id="SSF53098">
    <property type="entry name" value="Ribonuclease H-like"/>
    <property type="match status" value="1"/>
</dbReference>
<proteinExistence type="predicted"/>
<evidence type="ECO:0000313" key="1">
    <source>
        <dbReference type="EMBL" id="EKD13460.1"/>
    </source>
</evidence>
<dbReference type="AlphaFoldDB" id="K1W8E4"/>
<dbReference type="GO" id="GO:0003676">
    <property type="term" value="F:nucleic acid binding"/>
    <property type="evidence" value="ECO:0007669"/>
    <property type="project" value="InterPro"/>
</dbReference>
<evidence type="ECO:0000313" key="2">
    <source>
        <dbReference type="Proteomes" id="UP000006753"/>
    </source>
</evidence>
<dbReference type="OrthoDB" id="3556418at2759"/>
<dbReference type="HOGENOM" id="CLU_145557_0_0_1"/>
<name>K1W8E4_MARBU</name>
<dbReference type="Proteomes" id="UP000006753">
    <property type="component" value="Unassembled WGS sequence"/>
</dbReference>
<reference evidence="1 2" key="1">
    <citation type="journal article" date="2012" name="BMC Genomics">
        <title>Sequencing the genome of Marssonina brunnea reveals fungus-poplar co-evolution.</title>
        <authorList>
            <person name="Zhu S."/>
            <person name="Cao Y.-Z."/>
            <person name="Jiang C."/>
            <person name="Tan B.-Y."/>
            <person name="Wang Z."/>
            <person name="Feng S."/>
            <person name="Zhang L."/>
            <person name="Su X.-H."/>
            <person name="Brejova B."/>
            <person name="Vinar T."/>
            <person name="Xu M."/>
            <person name="Wang M.-X."/>
            <person name="Zhang S.-G."/>
            <person name="Huang M.-R."/>
            <person name="Wu R."/>
            <person name="Zhou Y."/>
        </authorList>
    </citation>
    <scope>NUCLEOTIDE SEQUENCE [LARGE SCALE GENOMIC DNA]</scope>
    <source>
        <strain evidence="1 2">MB_m1</strain>
    </source>
</reference>
<gene>
    <name evidence="1" type="ORF">MBM_08178</name>
</gene>
<dbReference type="EMBL" id="JH921449">
    <property type="protein sequence ID" value="EKD13460.1"/>
    <property type="molecule type" value="Genomic_DNA"/>
</dbReference>
<accession>K1W8E4</accession>
<dbReference type="Gene3D" id="3.30.420.10">
    <property type="entry name" value="Ribonuclease H-like superfamily/Ribonuclease H"/>
    <property type="match status" value="1"/>
</dbReference>
<dbReference type="InParanoid" id="K1W8E4"/>
<keyword evidence="2" id="KW-1185">Reference proteome</keyword>
<protein>
    <submittedName>
        <fullName evidence="1">Uncharacterized protein</fullName>
    </submittedName>
</protein>
<dbReference type="KEGG" id="mbe:MBM_08178"/>
<dbReference type="InterPro" id="IPR036397">
    <property type="entry name" value="RNaseH_sf"/>
</dbReference>
<organism evidence="1 2">
    <name type="scientific">Marssonina brunnea f. sp. multigermtubi (strain MB_m1)</name>
    <name type="common">Marssonina leaf spot fungus</name>
    <dbReference type="NCBI Taxonomy" id="1072389"/>
    <lineage>
        <taxon>Eukaryota</taxon>
        <taxon>Fungi</taxon>
        <taxon>Dikarya</taxon>
        <taxon>Ascomycota</taxon>
        <taxon>Pezizomycotina</taxon>
        <taxon>Leotiomycetes</taxon>
        <taxon>Helotiales</taxon>
        <taxon>Drepanopezizaceae</taxon>
        <taxon>Drepanopeziza</taxon>
    </lineage>
</organism>
<sequence length="104" mass="11809">MHDPGTNFNSATFRGYFKGIGSTLRQILVKAYYSVGLVERYYVLVRRAFKIVTKELPKALREDRLQMAIKAINDTAKPNGLVPIFLVFGTLPRLTEQDRLAAFT</sequence>